<protein>
    <submittedName>
        <fullName evidence="1">Uncharacterized protein</fullName>
    </submittedName>
</protein>
<organism evidence="1 2">
    <name type="scientific">Candidatus Dojkabacteria bacterium</name>
    <dbReference type="NCBI Taxonomy" id="2099670"/>
    <lineage>
        <taxon>Bacteria</taxon>
        <taxon>Candidatus Dojkabacteria</taxon>
    </lineage>
</organism>
<accession>A0A955RJX0</accession>
<evidence type="ECO:0000313" key="1">
    <source>
        <dbReference type="EMBL" id="MCA9383909.1"/>
    </source>
</evidence>
<dbReference type="AlphaFoldDB" id="A0A955RJX0"/>
<comment type="caution">
    <text evidence="1">The sequence shown here is derived from an EMBL/GenBank/DDBJ whole genome shotgun (WGS) entry which is preliminary data.</text>
</comment>
<reference evidence="1" key="1">
    <citation type="submission" date="2020-04" db="EMBL/GenBank/DDBJ databases">
        <authorList>
            <person name="Zhang T."/>
        </authorList>
    </citation>
    <scope>NUCLEOTIDE SEQUENCE</scope>
    <source>
        <strain evidence="1">HKST-UBA14</strain>
    </source>
</reference>
<evidence type="ECO:0000313" key="2">
    <source>
        <dbReference type="Proteomes" id="UP000783287"/>
    </source>
</evidence>
<dbReference type="Proteomes" id="UP000783287">
    <property type="component" value="Unassembled WGS sequence"/>
</dbReference>
<proteinExistence type="predicted"/>
<feature type="non-terminal residue" evidence="1">
    <location>
        <position position="276"/>
    </location>
</feature>
<gene>
    <name evidence="1" type="ORF">KC909_06125</name>
</gene>
<sequence>MSPDSTPSLRDSAKFRILRNLNTADVYDNLRRGPKHWSNVASELLLAFLDSRLATNAHLRFLDQLQDGRPARPNIAHMDTFTLRNSEIGFAGKAKKIDFGTKQLVPYSPITPNAIADNDTREVNQRIFQNHPTINPSLPRIHVLGPTSRDQEYNNGVLYRGEGDEVLGAITDFKGGIEIHRTDGVSVLSPEEINTRGLREDATAVFGVSQFIQTRRRDLNVTDAELFEHAIAISEANGYMISYNTRFGYLGDTGDALSYYVVRTNPFLINDLYHSF</sequence>
<name>A0A955RJX0_9BACT</name>
<reference evidence="1" key="2">
    <citation type="journal article" date="2021" name="Microbiome">
        <title>Successional dynamics and alternative stable states in a saline activated sludge microbial community over 9 years.</title>
        <authorList>
            <person name="Wang Y."/>
            <person name="Ye J."/>
            <person name="Ju F."/>
            <person name="Liu L."/>
            <person name="Boyd J.A."/>
            <person name="Deng Y."/>
            <person name="Parks D.H."/>
            <person name="Jiang X."/>
            <person name="Yin X."/>
            <person name="Woodcroft B.J."/>
            <person name="Tyson G.W."/>
            <person name="Hugenholtz P."/>
            <person name="Polz M.F."/>
            <person name="Zhang T."/>
        </authorList>
    </citation>
    <scope>NUCLEOTIDE SEQUENCE</scope>
    <source>
        <strain evidence="1">HKST-UBA14</strain>
    </source>
</reference>
<dbReference type="EMBL" id="JAGQLK010000171">
    <property type="protein sequence ID" value="MCA9383909.1"/>
    <property type="molecule type" value="Genomic_DNA"/>
</dbReference>